<evidence type="ECO:0000313" key="3">
    <source>
        <dbReference type="Proteomes" id="UP000237000"/>
    </source>
</evidence>
<dbReference type="InParanoid" id="A0A2P5CIP6"/>
<accession>A0A2P5CIP6</accession>
<protein>
    <recommendedName>
        <fullName evidence="1">DUF6469 domain-containing protein</fullName>
    </recommendedName>
</protein>
<sequence>MEFLYQAPYAKLVDFKDSKPHGTRVYKVQVDQWKNRFNDRSKEPYKTLPGDLLVLANAKPETFSDLDRSGRSWTFLSVTKIREDDRLKNKKITEDQNEGKADSCCTYFKVKASKKFELEIETQTSLFVVFLGNLTTNKRIWKSLHISRHPTILDDVLCCDSGVSF</sequence>
<organism evidence="2 3">
    <name type="scientific">Trema orientale</name>
    <name type="common">Charcoal tree</name>
    <name type="synonym">Celtis orientalis</name>
    <dbReference type="NCBI Taxonomy" id="63057"/>
    <lineage>
        <taxon>Eukaryota</taxon>
        <taxon>Viridiplantae</taxon>
        <taxon>Streptophyta</taxon>
        <taxon>Embryophyta</taxon>
        <taxon>Tracheophyta</taxon>
        <taxon>Spermatophyta</taxon>
        <taxon>Magnoliopsida</taxon>
        <taxon>eudicotyledons</taxon>
        <taxon>Gunneridae</taxon>
        <taxon>Pentapetalae</taxon>
        <taxon>rosids</taxon>
        <taxon>fabids</taxon>
        <taxon>Rosales</taxon>
        <taxon>Cannabaceae</taxon>
        <taxon>Trema</taxon>
    </lineage>
</organism>
<evidence type="ECO:0000313" key="2">
    <source>
        <dbReference type="EMBL" id="PON60922.1"/>
    </source>
</evidence>
<dbReference type="Pfam" id="PF20073">
    <property type="entry name" value="DUF6469"/>
    <property type="match status" value="2"/>
</dbReference>
<comment type="caution">
    <text evidence="2">The sequence shown here is derived from an EMBL/GenBank/DDBJ whole genome shotgun (WGS) entry which is preliminary data.</text>
</comment>
<feature type="domain" description="DUF6469" evidence="1">
    <location>
        <begin position="8"/>
        <end position="88"/>
    </location>
</feature>
<proteinExistence type="predicted"/>
<feature type="domain" description="DUF6469" evidence="1">
    <location>
        <begin position="91"/>
        <end position="148"/>
    </location>
</feature>
<dbReference type="EMBL" id="JXTC01000360">
    <property type="protein sequence ID" value="PON60922.1"/>
    <property type="molecule type" value="Genomic_DNA"/>
</dbReference>
<dbReference type="Proteomes" id="UP000237000">
    <property type="component" value="Unassembled WGS sequence"/>
</dbReference>
<dbReference type="STRING" id="63057.A0A2P5CIP6"/>
<dbReference type="InterPro" id="IPR045529">
    <property type="entry name" value="DUF6469"/>
</dbReference>
<keyword evidence="3" id="KW-1185">Reference proteome</keyword>
<reference evidence="3" key="1">
    <citation type="submission" date="2016-06" db="EMBL/GenBank/DDBJ databases">
        <title>Parallel loss of symbiosis genes in relatives of nitrogen-fixing non-legume Parasponia.</title>
        <authorList>
            <person name="Van Velzen R."/>
            <person name="Holmer R."/>
            <person name="Bu F."/>
            <person name="Rutten L."/>
            <person name="Van Zeijl A."/>
            <person name="Liu W."/>
            <person name="Santuari L."/>
            <person name="Cao Q."/>
            <person name="Sharma T."/>
            <person name="Shen D."/>
            <person name="Roswanjaya Y."/>
            <person name="Wardhani T."/>
            <person name="Kalhor M.S."/>
            <person name="Jansen J."/>
            <person name="Van den Hoogen J."/>
            <person name="Gungor B."/>
            <person name="Hartog M."/>
            <person name="Hontelez J."/>
            <person name="Verver J."/>
            <person name="Yang W.-C."/>
            <person name="Schijlen E."/>
            <person name="Repin R."/>
            <person name="Schilthuizen M."/>
            <person name="Schranz E."/>
            <person name="Heidstra R."/>
            <person name="Miyata K."/>
            <person name="Fedorova E."/>
            <person name="Kohlen W."/>
            <person name="Bisseling T."/>
            <person name="Smit S."/>
            <person name="Geurts R."/>
        </authorList>
    </citation>
    <scope>NUCLEOTIDE SEQUENCE [LARGE SCALE GENOMIC DNA]</scope>
    <source>
        <strain evidence="3">cv. RG33-2</strain>
    </source>
</reference>
<evidence type="ECO:0000259" key="1">
    <source>
        <dbReference type="Pfam" id="PF20073"/>
    </source>
</evidence>
<dbReference type="OrthoDB" id="3156807at2759"/>
<dbReference type="AlphaFoldDB" id="A0A2P5CIP6"/>
<name>A0A2P5CIP6_TREOI</name>
<gene>
    <name evidence="2" type="ORF">TorRG33x02_283410</name>
</gene>